<accession>A0A1X0QUB3</accession>
<gene>
    <name evidence="1" type="ORF">BCV72DRAFT_315510</name>
</gene>
<dbReference type="OrthoDB" id="2247048at2759"/>
<evidence type="ECO:0000313" key="1">
    <source>
        <dbReference type="EMBL" id="ORE03360.1"/>
    </source>
</evidence>
<protein>
    <submittedName>
        <fullName evidence="1">Uncharacterized protein</fullName>
    </submittedName>
</protein>
<dbReference type="VEuPathDB" id="FungiDB:BCV72DRAFT_315510"/>
<dbReference type="EMBL" id="KV922006">
    <property type="protein sequence ID" value="ORE03360.1"/>
    <property type="molecule type" value="Genomic_DNA"/>
</dbReference>
<sequence>MELCNKRRYTIHSNGKQTGFFHLFFSKCLSVAARQSDIHVRAAQRWVKRCYENPESIFEKKKSGRKKKL</sequence>
<dbReference type="AlphaFoldDB" id="A0A1X0QUB3"/>
<organism evidence="1">
    <name type="scientific">Rhizopus microsporus var. microsporus</name>
    <dbReference type="NCBI Taxonomy" id="86635"/>
    <lineage>
        <taxon>Eukaryota</taxon>
        <taxon>Fungi</taxon>
        <taxon>Fungi incertae sedis</taxon>
        <taxon>Mucoromycota</taxon>
        <taxon>Mucoromycotina</taxon>
        <taxon>Mucoromycetes</taxon>
        <taxon>Mucorales</taxon>
        <taxon>Mucorineae</taxon>
        <taxon>Rhizopodaceae</taxon>
        <taxon>Rhizopus</taxon>
    </lineage>
</organism>
<proteinExistence type="predicted"/>
<dbReference type="Proteomes" id="UP000242414">
    <property type="component" value="Unassembled WGS sequence"/>
</dbReference>
<reference evidence="1" key="1">
    <citation type="journal article" date="2016" name="Proc. Natl. Acad. Sci. U.S.A.">
        <title>Lipid metabolic changes in an early divergent fungus govern the establishment of a mutualistic symbiosis with endobacteria.</title>
        <authorList>
            <person name="Lastovetsky O.A."/>
            <person name="Gaspar M.L."/>
            <person name="Mondo S.J."/>
            <person name="LaButti K.M."/>
            <person name="Sandor L."/>
            <person name="Grigoriev I.V."/>
            <person name="Henry S.A."/>
            <person name="Pawlowska T.E."/>
        </authorList>
    </citation>
    <scope>NUCLEOTIDE SEQUENCE [LARGE SCALE GENOMIC DNA]</scope>
    <source>
        <strain evidence="1">ATCC 52814</strain>
    </source>
</reference>
<name>A0A1X0QUB3_RHIZD</name>